<dbReference type="Proteomes" id="UP000828048">
    <property type="component" value="Chromosome 8"/>
</dbReference>
<accession>A0ACB7YJ04</accession>
<protein>
    <submittedName>
        <fullName evidence="1">Uncharacterized protein</fullName>
    </submittedName>
</protein>
<sequence length="195" mass="22098">MRDQMEVKRLVGWNELIPLPNLPIHFSMICLIWNCKGACNNVFKRNMSELIFTHNPDVLVLVETKVPLSTLNDFFSKKGFTTNSFSDPVGCSGGVWVLWNPSNVTVSAVEVTNQATDATISRVDYEEWIFTAVYGSSNPSCRDLMWYDLQERANNDSKARLLTGDFNDHAESSKKRSFQRGAHFLNSCNFIDFGV</sequence>
<comment type="caution">
    <text evidence="1">The sequence shown here is derived from an EMBL/GenBank/DDBJ whole genome shotgun (WGS) entry which is preliminary data.</text>
</comment>
<proteinExistence type="predicted"/>
<reference evidence="1 2" key="1">
    <citation type="journal article" date="2021" name="Hortic Res">
        <title>High-quality reference genome and annotation aids understanding of berry development for evergreen blueberry (Vaccinium darrowii).</title>
        <authorList>
            <person name="Yu J."/>
            <person name="Hulse-Kemp A.M."/>
            <person name="Babiker E."/>
            <person name="Staton M."/>
        </authorList>
    </citation>
    <scope>NUCLEOTIDE SEQUENCE [LARGE SCALE GENOMIC DNA]</scope>
    <source>
        <strain evidence="2">cv. NJ 8807/NJ 8810</strain>
        <tissue evidence="1">Young leaf</tissue>
    </source>
</reference>
<evidence type="ECO:0000313" key="1">
    <source>
        <dbReference type="EMBL" id="KAH7853129.1"/>
    </source>
</evidence>
<evidence type="ECO:0000313" key="2">
    <source>
        <dbReference type="Proteomes" id="UP000828048"/>
    </source>
</evidence>
<organism evidence="1 2">
    <name type="scientific">Vaccinium darrowii</name>
    <dbReference type="NCBI Taxonomy" id="229202"/>
    <lineage>
        <taxon>Eukaryota</taxon>
        <taxon>Viridiplantae</taxon>
        <taxon>Streptophyta</taxon>
        <taxon>Embryophyta</taxon>
        <taxon>Tracheophyta</taxon>
        <taxon>Spermatophyta</taxon>
        <taxon>Magnoliopsida</taxon>
        <taxon>eudicotyledons</taxon>
        <taxon>Gunneridae</taxon>
        <taxon>Pentapetalae</taxon>
        <taxon>asterids</taxon>
        <taxon>Ericales</taxon>
        <taxon>Ericaceae</taxon>
        <taxon>Vaccinioideae</taxon>
        <taxon>Vaccinieae</taxon>
        <taxon>Vaccinium</taxon>
    </lineage>
</organism>
<gene>
    <name evidence="1" type="ORF">Vadar_033650</name>
</gene>
<name>A0ACB7YJ04_9ERIC</name>
<keyword evidence="2" id="KW-1185">Reference proteome</keyword>
<dbReference type="EMBL" id="CM037158">
    <property type="protein sequence ID" value="KAH7853129.1"/>
    <property type="molecule type" value="Genomic_DNA"/>
</dbReference>